<dbReference type="PANTHER" id="PTHR39419">
    <property type="entry name" value="SLL0814 PROTEIN"/>
    <property type="match status" value="1"/>
</dbReference>
<dbReference type="RefSeq" id="WP_350244847.1">
    <property type="nucleotide sequence ID" value="NZ_CP158299.1"/>
</dbReference>
<organism evidence="2">
    <name type="scientific">Deinococcus sonorensis KR-87</name>
    <dbReference type="NCBI Taxonomy" id="694439"/>
    <lineage>
        <taxon>Bacteria</taxon>
        <taxon>Thermotogati</taxon>
        <taxon>Deinococcota</taxon>
        <taxon>Deinococci</taxon>
        <taxon>Deinococcales</taxon>
        <taxon>Deinococcaceae</taxon>
        <taxon>Deinococcus</taxon>
    </lineage>
</organism>
<feature type="transmembrane region" description="Helical" evidence="1">
    <location>
        <begin position="177"/>
        <end position="199"/>
    </location>
</feature>
<dbReference type="KEGG" id="dsc:ABOD76_10790"/>
<dbReference type="PANTHER" id="PTHR39419:SF1">
    <property type="entry name" value="SLL0814 PROTEIN"/>
    <property type="match status" value="1"/>
</dbReference>
<sequence length="316" mass="32996">MLPPLLRWGLALLGLGLAFIGALLVLAQLPGGVGLIVAGLLGGGLAALGGDLIGRAGAGTTMAERLRAVRRSLRPWTVLLALFVLLKVPVPLWPDGFPLLATLSTVCLSGAALLYSWERVGAARAASMALLAFLAGLGVELLGSRTGWPFGLYSYAGAPGLTLLGVPLLVPLGWFGMTLAASLLAGGRTWLCGALLVAWDLGLEPLMTQQGFWRWQDPAGLWAGAPLANFTGWFVVGVALSFCFQMIAPPLYRPGPAGGRPLALAYLLEAAFLPAGLLLLGQPVAALVCLVAMGGMASLAWWVRPREQAWTSSRRV</sequence>
<name>A0AAU7UE99_9DEIO</name>
<reference evidence="2" key="1">
    <citation type="submission" date="2024-06" db="EMBL/GenBank/DDBJ databases">
        <title>Draft Genome Sequence of Deinococcus sonorensis Type Strain KR-87, a Biofilm Producing Representative of the Genus Deinococcus.</title>
        <authorList>
            <person name="Boren L.S."/>
            <person name="Grosso R.A."/>
            <person name="Hugenberg-Cox A.N."/>
            <person name="Hill J.T.E."/>
            <person name="Albert C.M."/>
            <person name="Tuohy J.M."/>
        </authorList>
    </citation>
    <scope>NUCLEOTIDE SEQUENCE</scope>
    <source>
        <strain evidence="2">KR-87</strain>
    </source>
</reference>
<evidence type="ECO:0000313" key="2">
    <source>
        <dbReference type="EMBL" id="XBV86769.1"/>
    </source>
</evidence>
<feature type="transmembrane region" description="Helical" evidence="1">
    <location>
        <begin position="262"/>
        <end position="279"/>
    </location>
</feature>
<evidence type="ECO:0000256" key="1">
    <source>
        <dbReference type="SAM" id="Phobius"/>
    </source>
</evidence>
<feature type="transmembrane region" description="Helical" evidence="1">
    <location>
        <begin position="150"/>
        <end position="170"/>
    </location>
</feature>
<accession>A0AAU7UE99</accession>
<feature type="transmembrane region" description="Helical" evidence="1">
    <location>
        <begin position="33"/>
        <end position="53"/>
    </location>
</feature>
<keyword evidence="1" id="KW-0812">Transmembrane</keyword>
<proteinExistence type="predicted"/>
<feature type="transmembrane region" description="Helical" evidence="1">
    <location>
        <begin position="5"/>
        <end position="27"/>
    </location>
</feature>
<keyword evidence="1" id="KW-1133">Transmembrane helix</keyword>
<keyword evidence="1" id="KW-0472">Membrane</keyword>
<feature type="transmembrane region" description="Helical" evidence="1">
    <location>
        <begin position="96"/>
        <end position="115"/>
    </location>
</feature>
<protein>
    <submittedName>
        <fullName evidence="2">Carotenoid biosynthesis protein</fullName>
    </submittedName>
</protein>
<dbReference type="AlphaFoldDB" id="A0AAU7UE99"/>
<gene>
    <name evidence="2" type="ORF">ABOD76_10790</name>
</gene>
<dbReference type="InterPro" id="IPR007354">
    <property type="entry name" value="CruF-like"/>
</dbReference>
<feature type="transmembrane region" description="Helical" evidence="1">
    <location>
        <begin position="73"/>
        <end position="90"/>
    </location>
</feature>
<feature type="transmembrane region" description="Helical" evidence="1">
    <location>
        <begin position="285"/>
        <end position="303"/>
    </location>
</feature>
<dbReference type="Pfam" id="PF04240">
    <property type="entry name" value="Caroten_synth"/>
    <property type="match status" value="1"/>
</dbReference>
<dbReference type="EMBL" id="CP158299">
    <property type="protein sequence ID" value="XBV86769.1"/>
    <property type="molecule type" value="Genomic_DNA"/>
</dbReference>
<feature type="transmembrane region" description="Helical" evidence="1">
    <location>
        <begin position="219"/>
        <end position="242"/>
    </location>
</feature>
<feature type="transmembrane region" description="Helical" evidence="1">
    <location>
        <begin position="122"/>
        <end position="144"/>
    </location>
</feature>